<keyword evidence="3" id="KW-1185">Reference proteome</keyword>
<feature type="region of interest" description="Disordered" evidence="1">
    <location>
        <begin position="34"/>
        <end position="57"/>
    </location>
</feature>
<dbReference type="EMBL" id="BMAW01127426">
    <property type="protein sequence ID" value="GFU21064.1"/>
    <property type="molecule type" value="Genomic_DNA"/>
</dbReference>
<reference evidence="2" key="1">
    <citation type="submission" date="2020-08" db="EMBL/GenBank/DDBJ databases">
        <title>Multicomponent nature underlies the extraordinary mechanical properties of spider dragline silk.</title>
        <authorList>
            <person name="Kono N."/>
            <person name="Nakamura H."/>
            <person name="Mori M."/>
            <person name="Yoshida Y."/>
            <person name="Ohtoshi R."/>
            <person name="Malay A.D."/>
            <person name="Moran D.A.P."/>
            <person name="Tomita M."/>
            <person name="Numata K."/>
            <person name="Arakawa K."/>
        </authorList>
    </citation>
    <scope>NUCLEOTIDE SEQUENCE</scope>
</reference>
<comment type="caution">
    <text evidence="2">The sequence shown here is derived from an EMBL/GenBank/DDBJ whole genome shotgun (WGS) entry which is preliminary data.</text>
</comment>
<sequence length="103" mass="12160">MRYITRLRFKSENNRWFRAAVNYLKPDHTAKLSEKENETWAETGAPRGKTRIPDKSGVRTFPMVHENTIRQEKRSVNSLLGWKRYLAHMCLQVRLMVADVLTI</sequence>
<organism evidence="2 3">
    <name type="scientific">Nephila pilipes</name>
    <name type="common">Giant wood spider</name>
    <name type="synonym">Nephila maculata</name>
    <dbReference type="NCBI Taxonomy" id="299642"/>
    <lineage>
        <taxon>Eukaryota</taxon>
        <taxon>Metazoa</taxon>
        <taxon>Ecdysozoa</taxon>
        <taxon>Arthropoda</taxon>
        <taxon>Chelicerata</taxon>
        <taxon>Arachnida</taxon>
        <taxon>Araneae</taxon>
        <taxon>Araneomorphae</taxon>
        <taxon>Entelegynae</taxon>
        <taxon>Araneoidea</taxon>
        <taxon>Nephilidae</taxon>
        <taxon>Nephila</taxon>
    </lineage>
</organism>
<gene>
    <name evidence="2" type="ORF">NPIL_76191</name>
</gene>
<evidence type="ECO:0000313" key="2">
    <source>
        <dbReference type="EMBL" id="GFU21064.1"/>
    </source>
</evidence>
<dbReference type="AlphaFoldDB" id="A0A8X6UJG2"/>
<protein>
    <submittedName>
        <fullName evidence="2">Uncharacterized protein</fullName>
    </submittedName>
</protein>
<name>A0A8X6UJG2_NEPPI</name>
<dbReference type="Proteomes" id="UP000887013">
    <property type="component" value="Unassembled WGS sequence"/>
</dbReference>
<accession>A0A8X6UJG2</accession>
<evidence type="ECO:0000256" key="1">
    <source>
        <dbReference type="SAM" id="MobiDB-lite"/>
    </source>
</evidence>
<evidence type="ECO:0000313" key="3">
    <source>
        <dbReference type="Proteomes" id="UP000887013"/>
    </source>
</evidence>
<proteinExistence type="predicted"/>